<reference evidence="1 2" key="1">
    <citation type="submission" date="2011-01" db="EMBL/GenBank/DDBJ databases">
        <title>Whole genome sequence of Amphibacillus xylinus NBRC 15112.</title>
        <authorList>
            <person name="Nakazawa H."/>
            <person name="Katano Y."/>
            <person name="Nakamura S."/>
            <person name="Sasagawa M."/>
            <person name="Fukada J."/>
            <person name="Arai T."/>
            <person name="Sasakura N."/>
            <person name="Mochizuki D."/>
            <person name="Hosoyama A."/>
            <person name="Harada K."/>
            <person name="Horikawa H."/>
            <person name="Kato Y."/>
            <person name="Harada T."/>
            <person name="Sasaki K."/>
            <person name="Sekiguchi M."/>
            <person name="Hodoyama M."/>
            <person name="Nishiko R."/>
            <person name="Narita H."/>
            <person name="Hanamaki A."/>
            <person name="Hata C."/>
            <person name="Konno Y."/>
            <person name="Niimura Y."/>
            <person name="Yamazaki S."/>
            <person name="Fujita N."/>
        </authorList>
    </citation>
    <scope>NUCLEOTIDE SEQUENCE [LARGE SCALE GENOMIC DNA]</scope>
    <source>
        <strain evidence="2">ATCC 51415 / DSM 6626 / JCM 7361 / LMG 17667 / NBRC 15112 / Ep01</strain>
    </source>
</reference>
<dbReference type="EMBL" id="AP012050">
    <property type="protein sequence ID" value="BAM46693.1"/>
    <property type="molecule type" value="Genomic_DNA"/>
</dbReference>
<dbReference type="Proteomes" id="UP000006294">
    <property type="component" value="Chromosome"/>
</dbReference>
<protein>
    <submittedName>
        <fullName evidence="1">Uncharacterized protein</fullName>
    </submittedName>
</protein>
<dbReference type="AlphaFoldDB" id="K0J6J1"/>
<name>K0J6J1_AMPXN</name>
<evidence type="ECO:0000313" key="1">
    <source>
        <dbReference type="EMBL" id="BAM46693.1"/>
    </source>
</evidence>
<organism evidence="1 2">
    <name type="scientific">Amphibacillus xylanus (strain ATCC 51415 / DSM 6626 / JCM 7361 / LMG 17667 / NBRC 15112 / Ep01)</name>
    <dbReference type="NCBI Taxonomy" id="698758"/>
    <lineage>
        <taxon>Bacteria</taxon>
        <taxon>Bacillati</taxon>
        <taxon>Bacillota</taxon>
        <taxon>Bacilli</taxon>
        <taxon>Bacillales</taxon>
        <taxon>Bacillaceae</taxon>
        <taxon>Amphibacillus</taxon>
    </lineage>
</organism>
<gene>
    <name evidence="1" type="ordered locus">AXY_05610</name>
</gene>
<sequence>MEIQINGLIDELKLLGCKAPIIAAVGGISYSKLNSKTYKDKLIEEFGPNTKIVRVPHYSNTNTQIDDNDYTSYRELIKKA</sequence>
<proteinExistence type="predicted"/>
<accession>K0J6J1</accession>
<dbReference type="RefSeq" id="WP_015009298.1">
    <property type="nucleotide sequence ID" value="NC_018704.1"/>
</dbReference>
<dbReference type="KEGG" id="axl:AXY_05610"/>
<keyword evidence="2" id="KW-1185">Reference proteome</keyword>
<evidence type="ECO:0000313" key="2">
    <source>
        <dbReference type="Proteomes" id="UP000006294"/>
    </source>
</evidence>
<dbReference type="HOGENOM" id="CLU_2581962_0_0_9"/>